<dbReference type="InterPro" id="IPR036390">
    <property type="entry name" value="WH_DNA-bd_sf"/>
</dbReference>
<evidence type="ECO:0000313" key="1">
    <source>
        <dbReference type="EMBL" id="AXT49144.1"/>
    </source>
</evidence>
<organism evidence="1 2">
    <name type="scientific">Chromobacterium rhizoryzae</name>
    <dbReference type="NCBI Taxonomy" id="1778675"/>
    <lineage>
        <taxon>Bacteria</taxon>
        <taxon>Pseudomonadati</taxon>
        <taxon>Pseudomonadota</taxon>
        <taxon>Betaproteobacteria</taxon>
        <taxon>Neisseriales</taxon>
        <taxon>Chromobacteriaceae</taxon>
        <taxon>Chromobacterium</taxon>
    </lineage>
</organism>
<dbReference type="KEGG" id="crz:D1345_14075"/>
<protein>
    <submittedName>
        <fullName evidence="1">Transcriptional regulator</fullName>
    </submittedName>
</protein>
<dbReference type="InterPro" id="IPR036388">
    <property type="entry name" value="WH-like_DNA-bd_sf"/>
</dbReference>
<dbReference type="PANTHER" id="PTHR38600:SF2">
    <property type="entry name" value="SLL0088 PROTEIN"/>
    <property type="match status" value="1"/>
</dbReference>
<dbReference type="Proteomes" id="UP000259465">
    <property type="component" value="Chromosome"/>
</dbReference>
<dbReference type="AlphaFoldDB" id="A0AAD0RWA8"/>
<gene>
    <name evidence="1" type="ORF">D1345_14075</name>
</gene>
<reference evidence="1 2" key="1">
    <citation type="submission" date="2018-08" db="EMBL/GenBank/DDBJ databases">
        <title>Complete genome sequence of JP2-74.</title>
        <authorList>
            <person name="Wu L."/>
        </authorList>
    </citation>
    <scope>NUCLEOTIDE SEQUENCE [LARGE SCALE GENOMIC DNA]</scope>
    <source>
        <strain evidence="1 2">JP2-74</strain>
    </source>
</reference>
<name>A0AAD0RWA8_9NEIS</name>
<dbReference type="PANTHER" id="PTHR38600">
    <property type="entry name" value="TRANSCRIPTIONAL REGULATORY PROTEIN"/>
    <property type="match status" value="1"/>
</dbReference>
<dbReference type="EMBL" id="CP031968">
    <property type="protein sequence ID" value="AXT49144.1"/>
    <property type="molecule type" value="Genomic_DNA"/>
</dbReference>
<sequence>MNGADRLLYLLKTRGPQTAQALAAELGLTSMGARKHLLALEQKGLARMEAQAQGVGRPAQVWRLTERGHGRFPDRHADLTLQLLTQVRELFGEAGLESLIQRREAQSEEEYRQAMSGADSLADRVAALARIRSQEGYMAEARQDGDGWLLLENHCPICAAARQCQGLCRSELALFERVLGPRAEVRRLEHALDEGGRRCVYRIVPLAE</sequence>
<keyword evidence="2" id="KW-1185">Reference proteome</keyword>
<dbReference type="Gene3D" id="1.10.10.10">
    <property type="entry name" value="Winged helix-like DNA-binding domain superfamily/Winged helix DNA-binding domain"/>
    <property type="match status" value="1"/>
</dbReference>
<accession>A0AAD0RWA8</accession>
<dbReference type="SUPFAM" id="SSF46785">
    <property type="entry name" value="Winged helix' DNA-binding domain"/>
    <property type="match status" value="1"/>
</dbReference>
<evidence type="ECO:0000313" key="2">
    <source>
        <dbReference type="Proteomes" id="UP000259465"/>
    </source>
</evidence>
<proteinExistence type="predicted"/>